<dbReference type="PANTHER" id="PTHR38430:SF1">
    <property type="entry name" value="PROTEIN-ARGININE KINASE ACTIVATOR PROTEIN"/>
    <property type="match status" value="1"/>
</dbReference>
<name>A0A3B1DTF1_9ZZZZ</name>
<protein>
    <submittedName>
        <fullName evidence="4">Nucleotide excision repair protein, with UvrB/UvrC motif</fullName>
    </submittedName>
</protein>
<dbReference type="AlphaFoldDB" id="A0A3B1DTF1"/>
<dbReference type="GO" id="GO:0050897">
    <property type="term" value="F:cobalt ion binding"/>
    <property type="evidence" value="ECO:0007669"/>
    <property type="project" value="TreeGrafter"/>
</dbReference>
<dbReference type="GO" id="GO:1990169">
    <property type="term" value="P:stress response to copper ion"/>
    <property type="evidence" value="ECO:0007669"/>
    <property type="project" value="TreeGrafter"/>
</dbReference>
<evidence type="ECO:0000256" key="2">
    <source>
        <dbReference type="SAM" id="MobiDB-lite"/>
    </source>
</evidence>
<dbReference type="Pfam" id="PF02151">
    <property type="entry name" value="UVR"/>
    <property type="match status" value="1"/>
</dbReference>
<dbReference type="InterPro" id="IPR001943">
    <property type="entry name" value="UVR_dom"/>
</dbReference>
<dbReference type="PANTHER" id="PTHR38430">
    <property type="entry name" value="PROTEIN-ARGININE KINASE ACTIVATOR PROTEIN"/>
    <property type="match status" value="1"/>
</dbReference>
<evidence type="ECO:0000313" key="4">
    <source>
        <dbReference type="EMBL" id="VAX42181.1"/>
    </source>
</evidence>
<proteinExistence type="predicted"/>
<feature type="domain" description="UVR" evidence="3">
    <location>
        <begin position="234"/>
        <end position="269"/>
    </location>
</feature>
<dbReference type="InterPro" id="IPR036876">
    <property type="entry name" value="UVR_dom_sf"/>
</dbReference>
<gene>
    <name evidence="4" type="ORF">MNBD_PLANCTO03-10</name>
</gene>
<feature type="region of interest" description="Disordered" evidence="2">
    <location>
        <begin position="21"/>
        <end position="58"/>
    </location>
</feature>
<dbReference type="GO" id="GO:1990170">
    <property type="term" value="P:stress response to cadmium ion"/>
    <property type="evidence" value="ECO:0007669"/>
    <property type="project" value="TreeGrafter"/>
</dbReference>
<dbReference type="EMBL" id="UOGK01000655">
    <property type="protein sequence ID" value="VAX42181.1"/>
    <property type="molecule type" value="Genomic_DNA"/>
</dbReference>
<organism evidence="4">
    <name type="scientific">hydrothermal vent metagenome</name>
    <dbReference type="NCBI Taxonomy" id="652676"/>
    <lineage>
        <taxon>unclassified sequences</taxon>
        <taxon>metagenomes</taxon>
        <taxon>ecological metagenomes</taxon>
    </lineage>
</organism>
<dbReference type="GO" id="GO:0008270">
    <property type="term" value="F:zinc ion binding"/>
    <property type="evidence" value="ECO:0007669"/>
    <property type="project" value="TreeGrafter"/>
</dbReference>
<evidence type="ECO:0000259" key="3">
    <source>
        <dbReference type="PROSITE" id="PS50151"/>
    </source>
</evidence>
<dbReference type="GO" id="GO:0005507">
    <property type="term" value="F:copper ion binding"/>
    <property type="evidence" value="ECO:0007669"/>
    <property type="project" value="TreeGrafter"/>
</dbReference>
<dbReference type="InterPro" id="IPR025542">
    <property type="entry name" value="YacH"/>
</dbReference>
<accession>A0A3B1DTF1</accession>
<evidence type="ECO:0000256" key="1">
    <source>
        <dbReference type="SAM" id="Coils"/>
    </source>
</evidence>
<dbReference type="GO" id="GO:0046870">
    <property type="term" value="F:cadmium ion binding"/>
    <property type="evidence" value="ECO:0007669"/>
    <property type="project" value="TreeGrafter"/>
</dbReference>
<dbReference type="SUPFAM" id="SSF46600">
    <property type="entry name" value="C-terminal UvrC-binding domain of UvrB"/>
    <property type="match status" value="1"/>
</dbReference>
<keyword evidence="1" id="KW-0175">Coiled coil</keyword>
<reference evidence="4" key="1">
    <citation type="submission" date="2018-06" db="EMBL/GenBank/DDBJ databases">
        <authorList>
            <person name="Zhirakovskaya E."/>
        </authorList>
    </citation>
    <scope>NUCLEOTIDE SEQUENCE</scope>
</reference>
<sequence length="277" mass="29597">MPSFPQPEGLKVNRWGLGVEFSAAGDTPESQPMKGIHPIGLQEEESPRRGELPGNRLKGMGVRRRAGETPAPLVPTYTAGIVKCDNCDNEATVHELNVVGGKPVERHLCEACAREAGLVSNAPMPVTEILQKIAGAQAEAAATGQPGAPGGSASGRIACTVCGMTFAEFKSTGRLGCPECYKALEEQLKPILDRAHQGAVHHVGKVPRRMMQQAGESSGLHDREAAIAAAEARAAQIRRLREDLERAVKSEAYERAAEMRDRLRQLQQGVEPAEDAG</sequence>
<dbReference type="PROSITE" id="PS50151">
    <property type="entry name" value="UVR"/>
    <property type="match status" value="1"/>
</dbReference>
<feature type="coiled-coil region" evidence="1">
    <location>
        <begin position="227"/>
        <end position="269"/>
    </location>
</feature>